<sequence length="261" mass="30070">MCETSLRAFPSHIPSTWSAFANKKPQFPPPTSLVFFTSSDTLSLQYPSRQLTPNSWQYLLGLIILLETCGLYVDMATFLPHEAKQRRQMYPLRSEANQIIQDAPTSDKNWKDCYFFIKYEGLFSPIDTSESKVHSAWTKRDEGTSEQQAEQNFEDANPSNQQVELILEGIPLPILEVSYLHVLEGYIRLLCGGLIDPLWASYPIADISKLKMKMPFKAQLKELQKKKKEKKNTQKGGRPPLRTLLWTSMEARSLCNRRTYR</sequence>
<name>A0A8K0DVV6_9ROSA</name>
<dbReference type="EMBL" id="VOIH02000009">
    <property type="protein sequence ID" value="KAF3438467.1"/>
    <property type="molecule type" value="Genomic_DNA"/>
</dbReference>
<proteinExistence type="predicted"/>
<keyword evidence="3" id="KW-1185">Reference proteome</keyword>
<dbReference type="AlphaFoldDB" id="A0A8K0DVV6"/>
<organism evidence="2 3">
    <name type="scientific">Rhamnella rubrinervis</name>
    <dbReference type="NCBI Taxonomy" id="2594499"/>
    <lineage>
        <taxon>Eukaryota</taxon>
        <taxon>Viridiplantae</taxon>
        <taxon>Streptophyta</taxon>
        <taxon>Embryophyta</taxon>
        <taxon>Tracheophyta</taxon>
        <taxon>Spermatophyta</taxon>
        <taxon>Magnoliopsida</taxon>
        <taxon>eudicotyledons</taxon>
        <taxon>Gunneridae</taxon>
        <taxon>Pentapetalae</taxon>
        <taxon>rosids</taxon>
        <taxon>fabids</taxon>
        <taxon>Rosales</taxon>
        <taxon>Rhamnaceae</taxon>
        <taxon>rhamnoid group</taxon>
        <taxon>Rhamneae</taxon>
        <taxon>Rhamnella</taxon>
    </lineage>
</organism>
<evidence type="ECO:0000256" key="1">
    <source>
        <dbReference type="SAM" id="MobiDB-lite"/>
    </source>
</evidence>
<evidence type="ECO:0000313" key="2">
    <source>
        <dbReference type="EMBL" id="KAF3438467.1"/>
    </source>
</evidence>
<comment type="caution">
    <text evidence="2">The sequence shown here is derived from an EMBL/GenBank/DDBJ whole genome shotgun (WGS) entry which is preliminary data.</text>
</comment>
<feature type="region of interest" description="Disordered" evidence="1">
    <location>
        <begin position="137"/>
        <end position="157"/>
    </location>
</feature>
<accession>A0A8K0DVV6</accession>
<evidence type="ECO:0000313" key="3">
    <source>
        <dbReference type="Proteomes" id="UP000796880"/>
    </source>
</evidence>
<reference evidence="2" key="1">
    <citation type="submission" date="2020-03" db="EMBL/GenBank/DDBJ databases">
        <title>A high-quality chromosome-level genome assembly of a woody plant with both climbing and erect habits, Rhamnella rubrinervis.</title>
        <authorList>
            <person name="Lu Z."/>
            <person name="Yang Y."/>
            <person name="Zhu X."/>
            <person name="Sun Y."/>
        </authorList>
    </citation>
    <scope>NUCLEOTIDE SEQUENCE</scope>
    <source>
        <strain evidence="2">BYM</strain>
        <tissue evidence="2">Leaf</tissue>
    </source>
</reference>
<dbReference type="Proteomes" id="UP000796880">
    <property type="component" value="Unassembled WGS sequence"/>
</dbReference>
<dbReference type="OrthoDB" id="1750920at2759"/>
<protein>
    <submittedName>
        <fullName evidence="2">Uncharacterized protein</fullName>
    </submittedName>
</protein>
<gene>
    <name evidence="2" type="ORF">FNV43_RR21229</name>
</gene>